<evidence type="ECO:0000313" key="3">
    <source>
        <dbReference type="Proteomes" id="UP001549321"/>
    </source>
</evidence>
<keyword evidence="1" id="KW-0732">Signal</keyword>
<dbReference type="EMBL" id="JBEPSM010000001">
    <property type="protein sequence ID" value="MET4632258.1"/>
    <property type="molecule type" value="Genomic_DNA"/>
</dbReference>
<feature type="chain" id="PRO_5046357369" description="Tetratricopeptide repeat protein" evidence="1">
    <location>
        <begin position="27"/>
        <end position="385"/>
    </location>
</feature>
<proteinExistence type="predicted"/>
<organism evidence="2 3">
    <name type="scientific">Kaistia defluvii</name>
    <dbReference type="NCBI Taxonomy" id="410841"/>
    <lineage>
        <taxon>Bacteria</taxon>
        <taxon>Pseudomonadati</taxon>
        <taxon>Pseudomonadota</taxon>
        <taxon>Alphaproteobacteria</taxon>
        <taxon>Hyphomicrobiales</taxon>
        <taxon>Kaistiaceae</taxon>
        <taxon>Kaistia</taxon>
    </lineage>
</organism>
<evidence type="ECO:0000256" key="1">
    <source>
        <dbReference type="SAM" id="SignalP"/>
    </source>
</evidence>
<name>A0ABV2QTQ6_9HYPH</name>
<gene>
    <name evidence="2" type="ORF">ABIE08_000171</name>
</gene>
<comment type="caution">
    <text evidence="2">The sequence shown here is derived from an EMBL/GenBank/DDBJ whole genome shotgun (WGS) entry which is preliminary data.</text>
</comment>
<keyword evidence="3" id="KW-1185">Reference proteome</keyword>
<dbReference type="Proteomes" id="UP001549321">
    <property type="component" value="Unassembled WGS sequence"/>
</dbReference>
<accession>A0ABV2QTQ6</accession>
<dbReference type="SUPFAM" id="SSF48452">
    <property type="entry name" value="TPR-like"/>
    <property type="match status" value="1"/>
</dbReference>
<feature type="signal peptide" evidence="1">
    <location>
        <begin position="1"/>
        <end position="26"/>
    </location>
</feature>
<evidence type="ECO:0008006" key="4">
    <source>
        <dbReference type="Google" id="ProtNLM"/>
    </source>
</evidence>
<evidence type="ECO:0000313" key="2">
    <source>
        <dbReference type="EMBL" id="MET4632258.1"/>
    </source>
</evidence>
<protein>
    <recommendedName>
        <fullName evidence="4">Tetratricopeptide repeat protein</fullName>
    </recommendedName>
</protein>
<sequence length="385" mass="42321">MKRSLLAFALTAYAVALGAYITPALAVDRSEAIALGEAYQRVLANPTDTAANMEYARLAEAVGQPRKALATYERVLLYDPENAEALAALVRIRRQLQPDTTLVTLTGGLGYESNPLQRHSDLESSLKAYVAGRVQDERRLGDTRWRTLLLGNAEYFSDVSQLDYGYLGGVTGPILPVGAQLSVNPFAGGGVSFLDNAYYYSEAIAGMQFEGYLQGAYQLLRVRGGYRSFGDQSISTDGFYADVVGRWALPQVVQDSDVFVFTPHARWSGIGGIDVTNTSLGPDDIKPGDYVSWGARFEYFNQVADWLTLGGGVDVTQTLYSNLYAPDGDKRDDVMIEPLLSAVFNRALGMQTDIALDYRYQWNQSNDEQAEFGNHIAMARVVTRF</sequence>
<dbReference type="RefSeq" id="WP_354548031.1">
    <property type="nucleotide sequence ID" value="NZ_JBEPSM010000001.1"/>
</dbReference>
<reference evidence="2 3" key="1">
    <citation type="submission" date="2024-06" db="EMBL/GenBank/DDBJ databases">
        <title>Sorghum-associated microbial communities from plants grown in Nebraska, USA.</title>
        <authorList>
            <person name="Schachtman D."/>
        </authorList>
    </citation>
    <scope>NUCLEOTIDE SEQUENCE [LARGE SCALE GENOMIC DNA]</scope>
    <source>
        <strain evidence="2 3">3207</strain>
    </source>
</reference>
<dbReference type="InterPro" id="IPR011990">
    <property type="entry name" value="TPR-like_helical_dom_sf"/>
</dbReference>
<dbReference type="Gene3D" id="1.25.40.10">
    <property type="entry name" value="Tetratricopeptide repeat domain"/>
    <property type="match status" value="1"/>
</dbReference>